<gene>
    <name evidence="2" type="ORF">UU65_C0003G0162</name>
</gene>
<sequence length="238" mass="26484">MSKGNNKSASEENSFPKIIDLVGESWGLFKTNFKPLLILIAITGMINLIASLGGLFFDDTNGQELISDLFVLVLVIFLSILSIYPLLMYLQSLDKIISGKNLIKGQLSGIFKETKGKFWGFLFVTILYGLKVLLGFILLIIPGFIFMVMYFMAPYIYVSEGKRGLEALRESKAITSGYKGKIFVTLVVLYLPIIVVSIILTSLPIISSILVTFLSFILITNPSFILYKKLRKLKGDGV</sequence>
<evidence type="ECO:0000256" key="1">
    <source>
        <dbReference type="SAM" id="Phobius"/>
    </source>
</evidence>
<reference evidence="2 3" key="1">
    <citation type="journal article" date="2015" name="Nature">
        <title>rRNA introns, odd ribosomes, and small enigmatic genomes across a large radiation of phyla.</title>
        <authorList>
            <person name="Brown C.T."/>
            <person name="Hug L.A."/>
            <person name="Thomas B.C."/>
            <person name="Sharon I."/>
            <person name="Castelle C.J."/>
            <person name="Singh A."/>
            <person name="Wilkins M.J."/>
            <person name="Williams K.H."/>
            <person name="Banfield J.F."/>
        </authorList>
    </citation>
    <scope>NUCLEOTIDE SEQUENCE [LARGE SCALE GENOMIC DNA]</scope>
</reference>
<feature type="transmembrane region" description="Helical" evidence="1">
    <location>
        <begin position="36"/>
        <end position="57"/>
    </location>
</feature>
<accession>A0A0G0WAN6</accession>
<comment type="caution">
    <text evidence="2">The sequence shown here is derived from an EMBL/GenBank/DDBJ whole genome shotgun (WGS) entry which is preliminary data.</text>
</comment>
<feature type="transmembrane region" description="Helical" evidence="1">
    <location>
        <begin position="178"/>
        <end position="199"/>
    </location>
</feature>
<keyword evidence="1" id="KW-0472">Membrane</keyword>
<proteinExistence type="predicted"/>
<keyword evidence="1" id="KW-1133">Transmembrane helix</keyword>
<dbReference type="EMBL" id="LCBL01000003">
    <property type="protein sequence ID" value="KKS09107.1"/>
    <property type="molecule type" value="Genomic_DNA"/>
</dbReference>
<organism evidence="2 3">
    <name type="scientific">candidate division CPR2 bacterium GW2011_GWC1_41_48</name>
    <dbReference type="NCBI Taxonomy" id="1618344"/>
    <lineage>
        <taxon>Bacteria</taxon>
        <taxon>Bacteria division CPR2</taxon>
    </lineage>
</organism>
<name>A0A0G0WAN6_UNCC2</name>
<evidence type="ECO:0008006" key="4">
    <source>
        <dbReference type="Google" id="ProtNLM"/>
    </source>
</evidence>
<feature type="transmembrane region" description="Helical" evidence="1">
    <location>
        <begin position="205"/>
        <end position="227"/>
    </location>
</feature>
<dbReference type="Proteomes" id="UP000033869">
    <property type="component" value="Unassembled WGS sequence"/>
</dbReference>
<evidence type="ECO:0000313" key="2">
    <source>
        <dbReference type="EMBL" id="KKS09107.1"/>
    </source>
</evidence>
<protein>
    <recommendedName>
        <fullName evidence="4">Glycerophosphoryl diester phosphodiesterase membrane domain-containing protein</fullName>
    </recommendedName>
</protein>
<feature type="transmembrane region" description="Helical" evidence="1">
    <location>
        <begin position="69"/>
        <end position="90"/>
    </location>
</feature>
<evidence type="ECO:0000313" key="3">
    <source>
        <dbReference type="Proteomes" id="UP000033869"/>
    </source>
</evidence>
<keyword evidence="1" id="KW-0812">Transmembrane</keyword>
<dbReference type="AlphaFoldDB" id="A0A0G0WAN6"/>